<dbReference type="Gene3D" id="1.10.260.40">
    <property type="entry name" value="lambda repressor-like DNA-binding domains"/>
    <property type="match status" value="1"/>
</dbReference>
<name>A0A1G6HU78_9BACI</name>
<dbReference type="EMBL" id="FMYM01000004">
    <property type="protein sequence ID" value="SDB97026.1"/>
    <property type="molecule type" value="Genomic_DNA"/>
</dbReference>
<evidence type="ECO:0000313" key="2">
    <source>
        <dbReference type="EMBL" id="SDB97026.1"/>
    </source>
</evidence>
<dbReference type="GO" id="GO:0003677">
    <property type="term" value="F:DNA binding"/>
    <property type="evidence" value="ECO:0007669"/>
    <property type="project" value="UniProtKB-KW"/>
</dbReference>
<proteinExistence type="predicted"/>
<keyword evidence="3" id="KW-1185">Reference proteome</keyword>
<evidence type="ECO:0000313" key="3">
    <source>
        <dbReference type="Proteomes" id="UP000242662"/>
    </source>
</evidence>
<organism evidence="2 3">
    <name type="scientific">Shouchella lonarensis</name>
    <dbReference type="NCBI Taxonomy" id="1464122"/>
    <lineage>
        <taxon>Bacteria</taxon>
        <taxon>Bacillati</taxon>
        <taxon>Bacillota</taxon>
        <taxon>Bacilli</taxon>
        <taxon>Bacillales</taxon>
        <taxon>Bacillaceae</taxon>
        <taxon>Shouchella</taxon>
    </lineage>
</organism>
<evidence type="ECO:0000259" key="1">
    <source>
        <dbReference type="PROSITE" id="PS50943"/>
    </source>
</evidence>
<reference evidence="3" key="1">
    <citation type="submission" date="2016-09" db="EMBL/GenBank/DDBJ databases">
        <authorList>
            <person name="Varghese N."/>
            <person name="Submissions S."/>
        </authorList>
    </citation>
    <scope>NUCLEOTIDE SEQUENCE [LARGE SCALE GENOMIC DNA]</scope>
    <source>
        <strain evidence="3">25nlg</strain>
    </source>
</reference>
<dbReference type="Proteomes" id="UP000242662">
    <property type="component" value="Unassembled WGS sequence"/>
</dbReference>
<dbReference type="AlphaFoldDB" id="A0A1G6HU78"/>
<gene>
    <name evidence="2" type="ORF">SAMN05421737_104151</name>
</gene>
<feature type="domain" description="HTH cro/C1-type" evidence="1">
    <location>
        <begin position="8"/>
        <end position="63"/>
    </location>
</feature>
<protein>
    <submittedName>
        <fullName evidence="2">Cro/C1-type HTH DNA-binding domain-containing protein</fullName>
    </submittedName>
</protein>
<accession>A0A1G6HU78</accession>
<dbReference type="SMART" id="SM00530">
    <property type="entry name" value="HTH_XRE"/>
    <property type="match status" value="1"/>
</dbReference>
<dbReference type="RefSeq" id="WP_245701098.1">
    <property type="nucleotide sequence ID" value="NZ_FMYM01000004.1"/>
</dbReference>
<dbReference type="Pfam" id="PF13443">
    <property type="entry name" value="HTH_26"/>
    <property type="match status" value="1"/>
</dbReference>
<dbReference type="PROSITE" id="PS50943">
    <property type="entry name" value="HTH_CROC1"/>
    <property type="match status" value="1"/>
</dbReference>
<dbReference type="SUPFAM" id="SSF47413">
    <property type="entry name" value="lambda repressor-like DNA-binding domains"/>
    <property type="match status" value="1"/>
</dbReference>
<dbReference type="InterPro" id="IPR001387">
    <property type="entry name" value="Cro/C1-type_HTH"/>
</dbReference>
<keyword evidence="2" id="KW-0238">DNA-binding</keyword>
<sequence>MDAPARYLEHLIKETGLTKKAFAQKAGLPQTSLHSILQRGVGSASVNNVIKVCQCLGVTVEEVTAVTDDTLPIKIGQRDEKMEIDENTHGEPAPKSLREELHDMVNGLNNDHGFALSDGDYDMSEEEKELLIDTLENTVLLVAKKKSKKKSD</sequence>
<dbReference type="InterPro" id="IPR010982">
    <property type="entry name" value="Lambda_DNA-bd_dom_sf"/>
</dbReference>
<dbReference type="STRING" id="1464122.SAMN05421737_104151"/>